<reference evidence="10" key="1">
    <citation type="submission" date="2021-01" db="EMBL/GenBank/DDBJ databases">
        <authorList>
            <person name="Corre E."/>
            <person name="Pelletier E."/>
            <person name="Niang G."/>
            <person name="Scheremetjew M."/>
            <person name="Finn R."/>
            <person name="Kale V."/>
            <person name="Holt S."/>
            <person name="Cochrane G."/>
            <person name="Meng A."/>
            <person name="Brown T."/>
            <person name="Cohen L."/>
        </authorList>
    </citation>
    <scope>NUCLEOTIDE SEQUENCE</scope>
    <source>
        <strain evidence="10">308</strain>
    </source>
</reference>
<sequence length="655" mass="72985">MVCPDLISGLGLSPRMRRVNPITTPAAGPVGLINDGNTCYANAALQCILASALSKALLDPAYFDVFREINDRRNLLGFQSGNNAGPSVQSTGGTSVSNNHGPSQLRMTESRLKRLNAQSEVCQWLFVELTKLCKNYTERSEKEVWFGHNAIDPAPVTRHVKKISPMLVWGRQEDAHEFLRAAISVLVMDGHNKQLSSLFDGLLESAVTCRTCGHSSLRRDRYMDLSLEITDACVVDLCSALRAYTSTEYLGEDNMVVCEKCECKREVTKGLRLATAPTILVCQLKRFNINSYGQFVRLSKSIKFPLKLDISEYMSLANRSQPPSYELVSVLVHQGRSCNYGHYLSYVKYCGEWYRCNDAKTEKVNEFVVLAQNAYILIYEVEGIRKHKKPQASGGSVAVGRSHSFTTTSSATLQRAVSQPLRRNDSSSSKVSKTKHVSRTKPGSAGCSGGVFNFLDYDFNFCGGTENIDDCYESRNCSTESCSRQDDHSSRPLDDKSLLSLFGSSTKDTQTLDGMSISTCQERKRITHGPRSMSSNDLHSAEEHAADAHRGRSRNRTDPSSKESKKHSRASSTSRLKRLDSDSEGEATRRRRIGISPTQTHKRRARAHSQGDVSGRLKHRPPRNNFCRPHTTRHKDCARLSYGWSSFDTSLKEIS</sequence>
<dbReference type="GO" id="GO:0005829">
    <property type="term" value="C:cytosol"/>
    <property type="evidence" value="ECO:0007669"/>
    <property type="project" value="TreeGrafter"/>
</dbReference>
<feature type="compositionally biased region" description="Polar residues" evidence="8">
    <location>
        <begin position="505"/>
        <end position="520"/>
    </location>
</feature>
<feature type="compositionally biased region" description="Basic and acidic residues" evidence="8">
    <location>
        <begin position="539"/>
        <end position="563"/>
    </location>
</feature>
<feature type="region of interest" description="Disordered" evidence="8">
    <location>
        <begin position="80"/>
        <end position="104"/>
    </location>
</feature>
<dbReference type="Pfam" id="PF00443">
    <property type="entry name" value="UCH"/>
    <property type="match status" value="1"/>
</dbReference>
<dbReference type="InterPro" id="IPR028889">
    <property type="entry name" value="USP"/>
</dbReference>
<dbReference type="GO" id="GO:0016579">
    <property type="term" value="P:protein deubiquitination"/>
    <property type="evidence" value="ECO:0007669"/>
    <property type="project" value="InterPro"/>
</dbReference>
<proteinExistence type="inferred from homology"/>
<dbReference type="PROSITE" id="PS00973">
    <property type="entry name" value="USP_2"/>
    <property type="match status" value="1"/>
</dbReference>
<comment type="catalytic activity">
    <reaction evidence="1 7">
        <text>Thiol-dependent hydrolysis of ester, thioester, amide, peptide and isopeptide bonds formed by the C-terminal Gly of ubiquitin (a 76-residue protein attached to proteins as an intracellular targeting signal).</text>
        <dbReference type="EC" id="3.4.19.12"/>
    </reaction>
</comment>
<dbReference type="PROSITE" id="PS00972">
    <property type="entry name" value="USP_1"/>
    <property type="match status" value="1"/>
</dbReference>
<dbReference type="GO" id="GO:0004843">
    <property type="term" value="F:cysteine-type deubiquitinase activity"/>
    <property type="evidence" value="ECO:0007669"/>
    <property type="project" value="UniProtKB-UniRule"/>
</dbReference>
<dbReference type="EC" id="3.4.19.12" evidence="7"/>
<keyword evidence="5 7" id="KW-0378">Hydrolase</keyword>
<comment type="similarity">
    <text evidence="2 7">Belongs to the peptidase C19 family.</text>
</comment>
<evidence type="ECO:0000256" key="1">
    <source>
        <dbReference type="ARBA" id="ARBA00000707"/>
    </source>
</evidence>
<accession>A0A7S1BBX5</accession>
<dbReference type="InterPro" id="IPR018200">
    <property type="entry name" value="USP_CS"/>
</dbReference>
<dbReference type="PANTHER" id="PTHR24006:SF758">
    <property type="entry name" value="UBIQUITIN CARBOXYL-TERMINAL HYDROLASE 36"/>
    <property type="match status" value="1"/>
</dbReference>
<feature type="region of interest" description="Disordered" evidence="8">
    <location>
        <begin position="505"/>
        <end position="631"/>
    </location>
</feature>
<keyword evidence="6 7" id="KW-0788">Thiol protease</keyword>
<dbReference type="GO" id="GO:0005634">
    <property type="term" value="C:nucleus"/>
    <property type="evidence" value="ECO:0007669"/>
    <property type="project" value="TreeGrafter"/>
</dbReference>
<dbReference type="InterPro" id="IPR050164">
    <property type="entry name" value="Peptidase_C19"/>
</dbReference>
<protein>
    <recommendedName>
        <fullName evidence="7">Ubiquitin carboxyl-terminal hydrolase</fullName>
        <ecNumber evidence="7">3.4.19.12</ecNumber>
    </recommendedName>
</protein>
<evidence type="ECO:0000256" key="6">
    <source>
        <dbReference type="ARBA" id="ARBA00022807"/>
    </source>
</evidence>
<evidence type="ECO:0000313" key="10">
    <source>
        <dbReference type="EMBL" id="CAD8880450.1"/>
    </source>
</evidence>
<dbReference type="Gene3D" id="3.90.70.10">
    <property type="entry name" value="Cysteine proteinases"/>
    <property type="match status" value="1"/>
</dbReference>
<dbReference type="PANTHER" id="PTHR24006">
    <property type="entry name" value="UBIQUITIN CARBOXYL-TERMINAL HYDROLASE"/>
    <property type="match status" value="1"/>
</dbReference>
<dbReference type="InterPro" id="IPR001394">
    <property type="entry name" value="Peptidase_C19_UCH"/>
</dbReference>
<dbReference type="GO" id="GO:0006508">
    <property type="term" value="P:proteolysis"/>
    <property type="evidence" value="ECO:0007669"/>
    <property type="project" value="UniProtKB-KW"/>
</dbReference>
<evidence type="ECO:0000259" key="9">
    <source>
        <dbReference type="PROSITE" id="PS50235"/>
    </source>
</evidence>
<evidence type="ECO:0000256" key="2">
    <source>
        <dbReference type="ARBA" id="ARBA00009085"/>
    </source>
</evidence>
<evidence type="ECO:0000256" key="4">
    <source>
        <dbReference type="ARBA" id="ARBA00022786"/>
    </source>
</evidence>
<evidence type="ECO:0000256" key="8">
    <source>
        <dbReference type="SAM" id="MobiDB-lite"/>
    </source>
</evidence>
<evidence type="ECO:0000256" key="5">
    <source>
        <dbReference type="ARBA" id="ARBA00022801"/>
    </source>
</evidence>
<dbReference type="EMBL" id="HBFR01010520">
    <property type="protein sequence ID" value="CAD8880450.1"/>
    <property type="molecule type" value="Transcribed_RNA"/>
</dbReference>
<evidence type="ECO:0000256" key="3">
    <source>
        <dbReference type="ARBA" id="ARBA00022670"/>
    </source>
</evidence>
<evidence type="ECO:0000256" key="7">
    <source>
        <dbReference type="RuleBase" id="RU366025"/>
    </source>
</evidence>
<dbReference type="PROSITE" id="PS50235">
    <property type="entry name" value="USP_3"/>
    <property type="match status" value="1"/>
</dbReference>
<dbReference type="SUPFAM" id="SSF54001">
    <property type="entry name" value="Cysteine proteinases"/>
    <property type="match status" value="1"/>
</dbReference>
<name>A0A7S1BBX5_9STRA</name>
<feature type="region of interest" description="Disordered" evidence="8">
    <location>
        <begin position="409"/>
        <end position="442"/>
    </location>
</feature>
<keyword evidence="3 7" id="KW-0645">Protease</keyword>
<feature type="domain" description="USP" evidence="9">
    <location>
        <begin position="30"/>
        <end position="382"/>
    </location>
</feature>
<gene>
    <name evidence="10" type="ORF">CHYS00102_LOCUS7636</name>
</gene>
<keyword evidence="4 7" id="KW-0833">Ubl conjugation pathway</keyword>
<organism evidence="10">
    <name type="scientific">Corethron hystrix</name>
    <dbReference type="NCBI Taxonomy" id="216773"/>
    <lineage>
        <taxon>Eukaryota</taxon>
        <taxon>Sar</taxon>
        <taxon>Stramenopiles</taxon>
        <taxon>Ochrophyta</taxon>
        <taxon>Bacillariophyta</taxon>
        <taxon>Coscinodiscophyceae</taxon>
        <taxon>Corethrophycidae</taxon>
        <taxon>Corethrales</taxon>
        <taxon>Corethraceae</taxon>
        <taxon>Corethron</taxon>
    </lineage>
</organism>
<dbReference type="InterPro" id="IPR038765">
    <property type="entry name" value="Papain-like_cys_pep_sf"/>
</dbReference>
<dbReference type="AlphaFoldDB" id="A0A7S1BBX5"/>